<dbReference type="InterPro" id="IPR027256">
    <property type="entry name" value="P-typ_ATPase_IB"/>
</dbReference>
<dbReference type="InterPro" id="IPR036163">
    <property type="entry name" value="HMA_dom_sf"/>
</dbReference>
<dbReference type="InterPro" id="IPR006121">
    <property type="entry name" value="HMA_dom"/>
</dbReference>
<sequence>MDTRLDEPGTAAAEHPPIELQLTGMTCSACAVRIQKKLGKLDGVAATVNFATERAVLRGLPAERTAEAVAAVEAAGYGATAVVRSASSMPETSAPERSAMLLRRLIVAAVLTLPLGNLAIVLALVPDLRFPFWDWLCVLIATPVVFWCAWPFHRAAAKNLRHGSFSMDTLVSLGVLASYFWSVFAIIFSDKTTPGYWVGFGQTPPGADSIYLEVAAGVTTFLLAGRYFEAKSRHKASGVLGALAKLAVGEVRVLRDGQESLIPISQLRVGEQFVVRPGERVACDGEVLAGQAGVDTSPMTGEPEPKPVAPGDGLIGGTVVLDGRLLVRALKVGESTQLAQLAALAEHAQTRKANIQALVERIVGVFVPVILVLTVLVFAAWMLSGNSAEKAFGAAISVLIIACPCALGLATPMALMVGVGRGSQLGILIKSQQALESSGRIDTVVLDKTGTLTTGEMSVHRMAVFDVAAGADPAGPQTPEQLTALAAAAEADSEHPTARAIIGFAEQNGLRAPLAEEFGALPGRGVRAVVQGAEVLVGSAALLAERGVPRPPSALDDATGTLVFLAVDGVARAVYALQDSLRKGAGEAVGMLHGLGLHTVLLSGDRQRAADDVAAQLGMKQAIGGVLPTEKAKVLADLQAAGRRIAMVGDGINDAAALATANLGMAMVSGTDVAMKSADIILIRPDLRVVADAIVLSRRTLRTIRGNLVWAFVYNVAAIPLAAFGLLNPLIAGAAMSLSSLFVVTNSLRLRNFTASSDSPAAVGDPASDDAEESR</sequence>
<dbReference type="Pfam" id="PF00403">
    <property type="entry name" value="HMA"/>
    <property type="match status" value="1"/>
</dbReference>
<evidence type="ECO:0000256" key="7">
    <source>
        <dbReference type="ARBA" id="ARBA00022967"/>
    </source>
</evidence>
<feature type="transmembrane region" description="Helical" evidence="10">
    <location>
        <begin position="395"/>
        <end position="420"/>
    </location>
</feature>
<dbReference type="NCBIfam" id="TIGR01494">
    <property type="entry name" value="ATPase_P-type"/>
    <property type="match status" value="2"/>
</dbReference>
<dbReference type="SUPFAM" id="SSF81653">
    <property type="entry name" value="Calcium ATPase, transduction domain A"/>
    <property type="match status" value="1"/>
</dbReference>
<keyword evidence="5 10" id="KW-0547">Nucleotide-binding</keyword>
<dbReference type="Gene3D" id="3.30.70.100">
    <property type="match status" value="1"/>
</dbReference>
<feature type="transmembrane region" description="Helical" evidence="10">
    <location>
        <begin position="209"/>
        <end position="228"/>
    </location>
</feature>
<protein>
    <submittedName>
        <fullName evidence="12">Cu+-exporting ATPase</fullName>
    </submittedName>
</protein>
<keyword evidence="13" id="KW-1185">Reference proteome</keyword>
<dbReference type="NCBIfam" id="TIGR01525">
    <property type="entry name" value="ATPase-IB_hvy"/>
    <property type="match status" value="1"/>
</dbReference>
<organism evidence="12 13">
    <name type="scientific">Arthrobacter russicus</name>
    <dbReference type="NCBI Taxonomy" id="172040"/>
    <lineage>
        <taxon>Bacteria</taxon>
        <taxon>Bacillati</taxon>
        <taxon>Actinomycetota</taxon>
        <taxon>Actinomycetes</taxon>
        <taxon>Micrococcales</taxon>
        <taxon>Micrococcaceae</taxon>
        <taxon>Arthrobacter</taxon>
    </lineage>
</organism>
<keyword evidence="3 10" id="KW-0812">Transmembrane</keyword>
<evidence type="ECO:0000256" key="3">
    <source>
        <dbReference type="ARBA" id="ARBA00022692"/>
    </source>
</evidence>
<evidence type="ECO:0000259" key="11">
    <source>
        <dbReference type="PROSITE" id="PS50846"/>
    </source>
</evidence>
<dbReference type="Gene3D" id="3.40.50.1000">
    <property type="entry name" value="HAD superfamily/HAD-like"/>
    <property type="match status" value="1"/>
</dbReference>
<dbReference type="RefSeq" id="WP_309795055.1">
    <property type="nucleotide sequence ID" value="NZ_BAAAHY010000006.1"/>
</dbReference>
<dbReference type="PRINTS" id="PR00120">
    <property type="entry name" value="HATPASE"/>
</dbReference>
<dbReference type="PROSITE" id="PS00154">
    <property type="entry name" value="ATPASE_E1_E2"/>
    <property type="match status" value="1"/>
</dbReference>
<dbReference type="SUPFAM" id="SSF55008">
    <property type="entry name" value="HMA, heavy metal-associated domain"/>
    <property type="match status" value="1"/>
</dbReference>
<reference evidence="12 13" key="1">
    <citation type="submission" date="2023-07" db="EMBL/GenBank/DDBJ databases">
        <title>Sequencing the genomes of 1000 actinobacteria strains.</title>
        <authorList>
            <person name="Klenk H.-P."/>
        </authorList>
    </citation>
    <scope>NUCLEOTIDE SEQUENCE [LARGE SCALE GENOMIC DNA]</scope>
    <source>
        <strain evidence="12 13">DSM 14555</strain>
    </source>
</reference>
<dbReference type="PANTHER" id="PTHR43520">
    <property type="entry name" value="ATP7, ISOFORM B"/>
    <property type="match status" value="1"/>
</dbReference>
<evidence type="ECO:0000256" key="9">
    <source>
        <dbReference type="ARBA" id="ARBA00023136"/>
    </source>
</evidence>
<feature type="transmembrane region" description="Helical" evidence="10">
    <location>
        <begin position="362"/>
        <end position="383"/>
    </location>
</feature>
<keyword evidence="4 10" id="KW-0479">Metal-binding</keyword>
<feature type="transmembrane region" description="Helical" evidence="10">
    <location>
        <begin position="170"/>
        <end position="189"/>
    </location>
</feature>
<evidence type="ECO:0000256" key="1">
    <source>
        <dbReference type="ARBA" id="ARBA00004651"/>
    </source>
</evidence>
<dbReference type="PROSITE" id="PS01047">
    <property type="entry name" value="HMA_1"/>
    <property type="match status" value="1"/>
</dbReference>
<dbReference type="InterPro" id="IPR023299">
    <property type="entry name" value="ATPase_P-typ_cyto_dom_N"/>
</dbReference>
<comment type="similarity">
    <text evidence="2 10">Belongs to the cation transport ATPase (P-type) (TC 3.A.3) family. Type IB subfamily.</text>
</comment>
<feature type="domain" description="HMA" evidence="11">
    <location>
        <begin position="16"/>
        <end position="80"/>
    </location>
</feature>
<evidence type="ECO:0000256" key="5">
    <source>
        <dbReference type="ARBA" id="ARBA00022741"/>
    </source>
</evidence>
<name>A0ABU1J7H3_9MICC</name>
<dbReference type="EMBL" id="JAVDQF010000001">
    <property type="protein sequence ID" value="MDR6267811.1"/>
    <property type="molecule type" value="Genomic_DNA"/>
</dbReference>
<dbReference type="PRINTS" id="PR00119">
    <property type="entry name" value="CATATPASE"/>
</dbReference>
<dbReference type="SUPFAM" id="SSF81665">
    <property type="entry name" value="Calcium ATPase, transmembrane domain M"/>
    <property type="match status" value="1"/>
</dbReference>
<dbReference type="InterPro" id="IPR023298">
    <property type="entry name" value="ATPase_P-typ_TM_dom_sf"/>
</dbReference>
<dbReference type="InterPro" id="IPR044492">
    <property type="entry name" value="P_typ_ATPase_HD_dom"/>
</dbReference>
<keyword evidence="6 10" id="KW-0067">ATP-binding</keyword>
<dbReference type="Gene3D" id="3.40.1110.10">
    <property type="entry name" value="Calcium-transporting ATPase, cytoplasmic domain N"/>
    <property type="match status" value="1"/>
</dbReference>
<dbReference type="InterPro" id="IPR023214">
    <property type="entry name" value="HAD_sf"/>
</dbReference>
<dbReference type="InterPro" id="IPR036412">
    <property type="entry name" value="HAD-like_sf"/>
</dbReference>
<comment type="subcellular location">
    <subcellularLocation>
        <location evidence="1">Cell membrane</location>
        <topology evidence="1">Multi-pass membrane protein</topology>
    </subcellularLocation>
</comment>
<dbReference type="Pfam" id="PF00702">
    <property type="entry name" value="Hydrolase"/>
    <property type="match status" value="1"/>
</dbReference>
<dbReference type="SUPFAM" id="SSF56784">
    <property type="entry name" value="HAD-like"/>
    <property type="match status" value="1"/>
</dbReference>
<keyword evidence="10" id="KW-1003">Cell membrane</keyword>
<evidence type="ECO:0000256" key="4">
    <source>
        <dbReference type="ARBA" id="ARBA00022723"/>
    </source>
</evidence>
<evidence type="ECO:0000256" key="8">
    <source>
        <dbReference type="ARBA" id="ARBA00022989"/>
    </source>
</evidence>
<keyword evidence="8 10" id="KW-1133">Transmembrane helix</keyword>
<keyword evidence="9 10" id="KW-0472">Membrane</keyword>
<evidence type="ECO:0000313" key="12">
    <source>
        <dbReference type="EMBL" id="MDR6267811.1"/>
    </source>
</evidence>
<dbReference type="InterPro" id="IPR018303">
    <property type="entry name" value="ATPase_P-typ_P_site"/>
</dbReference>
<dbReference type="CDD" id="cd00371">
    <property type="entry name" value="HMA"/>
    <property type="match status" value="1"/>
</dbReference>
<gene>
    <name evidence="12" type="ORF">JOE69_000049</name>
</gene>
<dbReference type="InterPro" id="IPR001757">
    <property type="entry name" value="P_typ_ATPase"/>
</dbReference>
<keyword evidence="7" id="KW-1278">Translocase</keyword>
<evidence type="ECO:0000256" key="6">
    <source>
        <dbReference type="ARBA" id="ARBA00022840"/>
    </source>
</evidence>
<dbReference type="SFLD" id="SFLDG00002">
    <property type="entry name" value="C1.7:_P-type_atpase_like"/>
    <property type="match status" value="1"/>
</dbReference>
<feature type="transmembrane region" description="Helical" evidence="10">
    <location>
        <begin position="105"/>
        <end position="126"/>
    </location>
</feature>
<dbReference type="Pfam" id="PF00122">
    <property type="entry name" value="E1-E2_ATPase"/>
    <property type="match status" value="1"/>
</dbReference>
<feature type="transmembrane region" description="Helical" evidence="10">
    <location>
        <begin position="707"/>
        <end position="724"/>
    </location>
</feature>
<dbReference type="Proteomes" id="UP001185069">
    <property type="component" value="Unassembled WGS sequence"/>
</dbReference>
<comment type="caution">
    <text evidence="12">The sequence shown here is derived from an EMBL/GenBank/DDBJ whole genome shotgun (WGS) entry which is preliminary data.</text>
</comment>
<evidence type="ECO:0000256" key="2">
    <source>
        <dbReference type="ARBA" id="ARBA00006024"/>
    </source>
</evidence>
<proteinExistence type="inferred from homology"/>
<dbReference type="InterPro" id="IPR059000">
    <property type="entry name" value="ATPase_P-type_domA"/>
</dbReference>
<dbReference type="SFLD" id="SFLDF00027">
    <property type="entry name" value="p-type_atpase"/>
    <property type="match status" value="1"/>
</dbReference>
<dbReference type="SFLD" id="SFLDS00003">
    <property type="entry name" value="Haloacid_Dehalogenase"/>
    <property type="match status" value="1"/>
</dbReference>
<dbReference type="PANTHER" id="PTHR43520:SF8">
    <property type="entry name" value="P-TYPE CU(+) TRANSPORTER"/>
    <property type="match status" value="1"/>
</dbReference>
<dbReference type="Gene3D" id="2.70.150.10">
    <property type="entry name" value="Calcium-transporting ATPase, cytoplasmic transduction domain A"/>
    <property type="match status" value="1"/>
</dbReference>
<dbReference type="InterPro" id="IPR008250">
    <property type="entry name" value="ATPase_P-typ_transduc_dom_A_sf"/>
</dbReference>
<accession>A0ABU1J7H3</accession>
<evidence type="ECO:0000256" key="10">
    <source>
        <dbReference type="RuleBase" id="RU362081"/>
    </source>
</evidence>
<dbReference type="NCBIfam" id="TIGR01511">
    <property type="entry name" value="ATPase-IB1_Cu"/>
    <property type="match status" value="1"/>
</dbReference>
<feature type="transmembrane region" description="Helical" evidence="10">
    <location>
        <begin position="132"/>
        <end position="150"/>
    </location>
</feature>
<dbReference type="CDD" id="cd02094">
    <property type="entry name" value="P-type_ATPase_Cu-like"/>
    <property type="match status" value="1"/>
</dbReference>
<evidence type="ECO:0000313" key="13">
    <source>
        <dbReference type="Proteomes" id="UP001185069"/>
    </source>
</evidence>
<dbReference type="InterPro" id="IPR017969">
    <property type="entry name" value="Heavy-metal-associated_CS"/>
</dbReference>
<dbReference type="PROSITE" id="PS50846">
    <property type="entry name" value="HMA_2"/>
    <property type="match status" value="1"/>
</dbReference>